<accession>A0A501WWH1</accession>
<evidence type="ECO:0000256" key="4">
    <source>
        <dbReference type="ARBA" id="ARBA00023163"/>
    </source>
</evidence>
<dbReference type="GO" id="GO:0000976">
    <property type="term" value="F:transcription cis-regulatory region binding"/>
    <property type="evidence" value="ECO:0007669"/>
    <property type="project" value="TreeGrafter"/>
</dbReference>
<dbReference type="Pfam" id="PF00126">
    <property type="entry name" value="HTH_1"/>
    <property type="match status" value="1"/>
</dbReference>
<dbReference type="OrthoDB" id="9803735at2"/>
<evidence type="ECO:0000256" key="1">
    <source>
        <dbReference type="ARBA" id="ARBA00009437"/>
    </source>
</evidence>
<dbReference type="NCBIfam" id="NF008722">
    <property type="entry name" value="PRK11716.1"/>
    <property type="match status" value="1"/>
</dbReference>
<dbReference type="FunFam" id="1.10.10.10:FF:000001">
    <property type="entry name" value="LysR family transcriptional regulator"/>
    <property type="match status" value="1"/>
</dbReference>
<evidence type="ECO:0000256" key="2">
    <source>
        <dbReference type="ARBA" id="ARBA00023015"/>
    </source>
</evidence>
<dbReference type="GO" id="GO:0003700">
    <property type="term" value="F:DNA-binding transcription factor activity"/>
    <property type="evidence" value="ECO:0007669"/>
    <property type="project" value="InterPro"/>
</dbReference>
<dbReference type="RefSeq" id="WP_140588100.1">
    <property type="nucleotide sequence ID" value="NZ_VFRR01000011.1"/>
</dbReference>
<evidence type="ECO:0000256" key="3">
    <source>
        <dbReference type="ARBA" id="ARBA00023125"/>
    </source>
</evidence>
<organism evidence="6 7">
    <name type="scientific">Maribrevibacterium harenarium</name>
    <dbReference type="NCBI Taxonomy" id="2589817"/>
    <lineage>
        <taxon>Bacteria</taxon>
        <taxon>Pseudomonadati</taxon>
        <taxon>Pseudomonadota</taxon>
        <taxon>Gammaproteobacteria</taxon>
        <taxon>Oceanospirillales</taxon>
        <taxon>Oceanospirillaceae</taxon>
        <taxon>Maribrevibacterium</taxon>
    </lineage>
</organism>
<dbReference type="PROSITE" id="PS50931">
    <property type="entry name" value="HTH_LYSR"/>
    <property type="match status" value="1"/>
</dbReference>
<dbReference type="InterPro" id="IPR005119">
    <property type="entry name" value="LysR_subst-bd"/>
</dbReference>
<dbReference type="Gene3D" id="3.40.190.290">
    <property type="match status" value="1"/>
</dbReference>
<keyword evidence="4" id="KW-0804">Transcription</keyword>
<reference evidence="6 7" key="1">
    <citation type="submission" date="2019-06" db="EMBL/GenBank/DDBJ databases">
        <title>A novel bacterium of genus Marinomonas, isolated from coastal sand.</title>
        <authorList>
            <person name="Huang H."/>
            <person name="Mo K."/>
            <person name="Hu Y."/>
        </authorList>
    </citation>
    <scope>NUCLEOTIDE SEQUENCE [LARGE SCALE GENOMIC DNA]</scope>
    <source>
        <strain evidence="6 7">HB171799</strain>
    </source>
</reference>
<dbReference type="SUPFAM" id="SSF46785">
    <property type="entry name" value="Winged helix' DNA-binding domain"/>
    <property type="match status" value="1"/>
</dbReference>
<dbReference type="Proteomes" id="UP000315901">
    <property type="component" value="Unassembled WGS sequence"/>
</dbReference>
<dbReference type="InterPro" id="IPR037404">
    <property type="entry name" value="IlvY_PBP2"/>
</dbReference>
<dbReference type="Gene3D" id="1.10.10.10">
    <property type="entry name" value="Winged helix-like DNA-binding domain superfamily/Winged helix DNA-binding domain"/>
    <property type="match status" value="1"/>
</dbReference>
<comment type="similarity">
    <text evidence="1">Belongs to the LysR transcriptional regulatory family.</text>
</comment>
<dbReference type="PANTHER" id="PTHR30126:SF81">
    <property type="entry name" value="HTH-TYPE TRANSCRIPTIONAL REGULATOR ILVY"/>
    <property type="match status" value="1"/>
</dbReference>
<dbReference type="SUPFAM" id="SSF53850">
    <property type="entry name" value="Periplasmic binding protein-like II"/>
    <property type="match status" value="1"/>
</dbReference>
<dbReference type="CDD" id="cd08430">
    <property type="entry name" value="PBP2_IlvY"/>
    <property type="match status" value="1"/>
</dbReference>
<feature type="domain" description="HTH lysR-type" evidence="5">
    <location>
        <begin position="1"/>
        <end position="58"/>
    </location>
</feature>
<dbReference type="AlphaFoldDB" id="A0A501WWH1"/>
<dbReference type="InterPro" id="IPR036388">
    <property type="entry name" value="WH-like_DNA-bd_sf"/>
</dbReference>
<dbReference type="Pfam" id="PF03466">
    <property type="entry name" value="LysR_substrate"/>
    <property type="match status" value="1"/>
</dbReference>
<keyword evidence="3" id="KW-0238">DNA-binding</keyword>
<sequence>MDTKSLRIFLHLSESLSFSRTSEAYHMSPSTLSRHIKQMEDVVGYPLFLRDNRSVHLTPEGEKFIIYAKESLGAWEHFQQSLANQFQELAGEISLYCSVTASYSFLYTILSEFRGRYPKIELKVHTGDPVPAMERVLNRLEDISIAARPNHVPTNLAFKRIAISPLVFIAPKDPQALRALNANEVGKVDWATVPMIVSEDGIARVRVDQWFKQQQVKPNIYAQVSGNEAIVSMVALGFGIGVVPTLVLDNSPLVDSVQILKVSPELEAFDVGLFTLKKSLANPIIKAFWDQITD</sequence>
<gene>
    <name evidence="6" type="primary">ilvY</name>
    <name evidence="6" type="ORF">FJM67_07120</name>
</gene>
<dbReference type="EMBL" id="VFRR01000011">
    <property type="protein sequence ID" value="TPE52780.1"/>
    <property type="molecule type" value="Genomic_DNA"/>
</dbReference>
<comment type="caution">
    <text evidence="6">The sequence shown here is derived from an EMBL/GenBank/DDBJ whole genome shotgun (WGS) entry which is preliminary data.</text>
</comment>
<keyword evidence="7" id="KW-1185">Reference proteome</keyword>
<dbReference type="PANTHER" id="PTHR30126">
    <property type="entry name" value="HTH-TYPE TRANSCRIPTIONAL REGULATOR"/>
    <property type="match status" value="1"/>
</dbReference>
<evidence type="ECO:0000313" key="7">
    <source>
        <dbReference type="Proteomes" id="UP000315901"/>
    </source>
</evidence>
<dbReference type="InterPro" id="IPR036390">
    <property type="entry name" value="WH_DNA-bd_sf"/>
</dbReference>
<name>A0A501WWH1_9GAMM</name>
<keyword evidence="2" id="KW-0805">Transcription regulation</keyword>
<evidence type="ECO:0000259" key="5">
    <source>
        <dbReference type="PROSITE" id="PS50931"/>
    </source>
</evidence>
<evidence type="ECO:0000313" key="6">
    <source>
        <dbReference type="EMBL" id="TPE52780.1"/>
    </source>
</evidence>
<proteinExistence type="inferred from homology"/>
<dbReference type="InterPro" id="IPR000847">
    <property type="entry name" value="LysR_HTH_N"/>
</dbReference>
<protein>
    <submittedName>
        <fullName evidence="6">HTH-type transcriptional activator IlvY</fullName>
    </submittedName>
</protein>